<dbReference type="EMBL" id="BGPR01000298">
    <property type="protein sequence ID" value="GBM11373.1"/>
    <property type="molecule type" value="Genomic_DNA"/>
</dbReference>
<organism evidence="1 2">
    <name type="scientific">Araneus ventricosus</name>
    <name type="common">Orbweaver spider</name>
    <name type="synonym">Epeira ventricosa</name>
    <dbReference type="NCBI Taxonomy" id="182803"/>
    <lineage>
        <taxon>Eukaryota</taxon>
        <taxon>Metazoa</taxon>
        <taxon>Ecdysozoa</taxon>
        <taxon>Arthropoda</taxon>
        <taxon>Chelicerata</taxon>
        <taxon>Arachnida</taxon>
        <taxon>Araneae</taxon>
        <taxon>Araneomorphae</taxon>
        <taxon>Entelegynae</taxon>
        <taxon>Araneoidea</taxon>
        <taxon>Araneidae</taxon>
        <taxon>Araneus</taxon>
    </lineage>
</organism>
<reference evidence="1 2" key="1">
    <citation type="journal article" date="2019" name="Sci. Rep.">
        <title>Orb-weaving spider Araneus ventricosus genome elucidates the spidroin gene catalogue.</title>
        <authorList>
            <person name="Kono N."/>
            <person name="Nakamura H."/>
            <person name="Ohtoshi R."/>
            <person name="Moran D.A.P."/>
            <person name="Shinohara A."/>
            <person name="Yoshida Y."/>
            <person name="Fujiwara M."/>
            <person name="Mori M."/>
            <person name="Tomita M."/>
            <person name="Arakawa K."/>
        </authorList>
    </citation>
    <scope>NUCLEOTIDE SEQUENCE [LARGE SCALE GENOMIC DNA]</scope>
</reference>
<name>A0A4Y2D3T9_ARAVE</name>
<gene>
    <name evidence="1" type="ORF">AVEN_13595_1</name>
</gene>
<protein>
    <submittedName>
        <fullName evidence="1">Uncharacterized protein</fullName>
    </submittedName>
</protein>
<evidence type="ECO:0000313" key="1">
    <source>
        <dbReference type="EMBL" id="GBM11373.1"/>
    </source>
</evidence>
<keyword evidence="2" id="KW-1185">Reference proteome</keyword>
<proteinExistence type="predicted"/>
<evidence type="ECO:0000313" key="2">
    <source>
        <dbReference type="Proteomes" id="UP000499080"/>
    </source>
</evidence>
<comment type="caution">
    <text evidence="1">The sequence shown here is derived from an EMBL/GenBank/DDBJ whole genome shotgun (WGS) entry which is preliminary data.</text>
</comment>
<dbReference type="AlphaFoldDB" id="A0A4Y2D3T9"/>
<sequence length="97" mass="11357">MMRTTRVAQFSSTLPHQACRRMFDSIRFNLHQAEELGVPLVESSLEPMALQYSSRDSATRPTYDLCKEICELMIKIIRSRVIPFSSRRHDLIIFLRI</sequence>
<accession>A0A4Y2D3T9</accession>
<dbReference type="Proteomes" id="UP000499080">
    <property type="component" value="Unassembled WGS sequence"/>
</dbReference>